<evidence type="ECO:0000313" key="5">
    <source>
        <dbReference type="EMBL" id="CPV31189.1"/>
    </source>
</evidence>
<dbReference type="AlphaFoldDB" id="A0A0U0ZGB6"/>
<gene>
    <name evidence="5" type="primary">ecfT_1</name>
    <name evidence="5" type="ORF">ERS075579_00207</name>
</gene>
<evidence type="ECO:0000313" key="6">
    <source>
        <dbReference type="Proteomes" id="UP000045782"/>
    </source>
</evidence>
<dbReference type="EMBL" id="CSWP01000001">
    <property type="protein sequence ID" value="CPV31189.1"/>
    <property type="molecule type" value="Genomic_DNA"/>
</dbReference>
<protein>
    <recommendedName>
        <fullName evidence="7">Energy-coupling factor transporter transmembrane protein EcfT</fullName>
    </recommendedName>
</protein>
<evidence type="ECO:0008006" key="7">
    <source>
        <dbReference type="Google" id="ProtNLM"/>
    </source>
</evidence>
<accession>A0A0U0ZGB6</accession>
<dbReference type="PANTHER" id="PTHR33514">
    <property type="entry name" value="PROTEIN ABCI12, CHLOROPLASTIC"/>
    <property type="match status" value="1"/>
</dbReference>
<name>A0A0U0ZGB6_9MYCO</name>
<dbReference type="GO" id="GO:0005886">
    <property type="term" value="C:plasma membrane"/>
    <property type="evidence" value="ECO:0007669"/>
    <property type="project" value="TreeGrafter"/>
</dbReference>
<evidence type="ECO:0000256" key="4">
    <source>
        <dbReference type="ARBA" id="ARBA00023136"/>
    </source>
</evidence>
<dbReference type="InterPro" id="IPR003339">
    <property type="entry name" value="ABC/ECF_trnsptr_transmembrane"/>
</dbReference>
<dbReference type="CDD" id="cd16914">
    <property type="entry name" value="EcfT"/>
    <property type="match status" value="1"/>
</dbReference>
<dbReference type="Proteomes" id="UP000045782">
    <property type="component" value="Unassembled WGS sequence"/>
</dbReference>
<organism evidence="5 6">
    <name type="scientific">Mycobacteroides abscessus</name>
    <dbReference type="NCBI Taxonomy" id="36809"/>
    <lineage>
        <taxon>Bacteria</taxon>
        <taxon>Bacillati</taxon>
        <taxon>Actinomycetota</taxon>
        <taxon>Actinomycetes</taxon>
        <taxon>Mycobacteriales</taxon>
        <taxon>Mycobacteriaceae</taxon>
        <taxon>Mycobacteroides</taxon>
    </lineage>
</organism>
<sequence length="258" mass="27135">MSQRRPLMLMRPVPGPSPIHALWAGTKLLAVLAISVLLTITPSWTAIGLVALLILVTAGLAGISPKCIPSVPRWVWLLVVAGSLFTIVNGGAPELKLGPGTVGIGGFLDFLRVTSLGLVLIGLGAVISWTTQVADIAPAVALLCRPLRILRVPVDDWAVTISLAFRMFPMLSEEFRLLAAARRLQPPAPEKPSRRAEVVDLCTAAMVVSLRRATEMGDAITARGGAGRISAHTVYPGWRDAVAAAVLIGVVTLAVVLG</sequence>
<dbReference type="Pfam" id="PF02361">
    <property type="entry name" value="CbiQ"/>
    <property type="match status" value="1"/>
</dbReference>
<keyword evidence="3" id="KW-1133">Transmembrane helix</keyword>
<keyword evidence="4" id="KW-0472">Membrane</keyword>
<evidence type="ECO:0000256" key="3">
    <source>
        <dbReference type="ARBA" id="ARBA00022989"/>
    </source>
</evidence>
<keyword evidence="2" id="KW-0812">Transmembrane</keyword>
<dbReference type="PANTHER" id="PTHR33514:SF13">
    <property type="entry name" value="PROTEIN ABCI12, CHLOROPLASTIC"/>
    <property type="match status" value="1"/>
</dbReference>
<dbReference type="RefSeq" id="WP_016890877.1">
    <property type="nucleotide sequence ID" value="NZ_CSWP01000001.1"/>
</dbReference>
<evidence type="ECO:0000256" key="1">
    <source>
        <dbReference type="ARBA" id="ARBA00004141"/>
    </source>
</evidence>
<reference evidence="5 6" key="1">
    <citation type="submission" date="2015-03" db="EMBL/GenBank/DDBJ databases">
        <authorList>
            <person name="Murphy D."/>
        </authorList>
    </citation>
    <scope>NUCLEOTIDE SEQUENCE [LARGE SCALE GENOMIC DNA]</scope>
    <source>
        <strain evidence="5 6">PAP088</strain>
    </source>
</reference>
<comment type="subcellular location">
    <subcellularLocation>
        <location evidence="1">Membrane</location>
        <topology evidence="1">Multi-pass membrane protein</topology>
    </subcellularLocation>
</comment>
<evidence type="ECO:0000256" key="2">
    <source>
        <dbReference type="ARBA" id="ARBA00022692"/>
    </source>
</evidence>
<proteinExistence type="predicted"/>